<dbReference type="SUPFAM" id="SSF52058">
    <property type="entry name" value="L domain-like"/>
    <property type="match status" value="2"/>
</dbReference>
<evidence type="ECO:0000313" key="16">
    <source>
        <dbReference type="Proteomes" id="UP001162162"/>
    </source>
</evidence>
<sequence>MVRLALIMILTVGVGTSACPSTCTCRNYPRDNLQKTSSYYTAVTCDGYGENVTLSLDNATRDLQVSRLNQREVEDLLENLIGTGADLPYLTNLAVTKSEIGNVNVSADSLERILSLTLSDNRLQILPVAFLNSPDLQSLDLSLNEVRAIDLEPFRTLRSLEVLNLSANSLASMDAGSFSGLNGLKCLDLSRNNLSAIRDRVLAPLTSLQYLNLSNNRLEVLEEACFGSLAMLQQLDVSWNRLARVAPGTLHLPSLARLLLAGNPQLGRARDAAVLVGTGRRLQTVDASRTGLKQVPAALTHSIRTLRLAGNSIRTVSCGDLDSYPLLQLLDLGANGLQAVEEDALGRLDSLAVLYLADNKIRDIPKSLPERLEVLHLERNNVERVSSRDLQGLAALQVLSLSDNKIRIVDEAAFSHLVSLVTLDLSRNPVAVLHPGCLQGPAALEVLRLASIRIISPAAEVSFPLSAPEHLVTLDLSDSPGLARQLLADTAALAASRELQELDLSRAGLETIRSDLLHYLPQLRVLHIAGNRLNCSQLEWLAAWLRRQDEPEYRDVICAAPPDLWGTPLVDLQDDEVSPMRTINHPGGASAINLDRGENDTNALPASGNFTRQYTTDSTNYASLTQDDIRNVTNVTFLLDSSANHTKNNSKESADLTNEIEKSGKGRILNRGAISAVHLTTIFGVSNDPVSTPQHAVDETTAAATHPNPRDIIDEPDKAGINGTRKPKNANEPGDSPGDKTPAIGPTDESNATKSYRDVEGQIDSEVTDMPQQWNASTGEMSMYTNNREPSRFLHPGMLILAGGG</sequence>
<evidence type="ECO:0000256" key="14">
    <source>
        <dbReference type="SAM" id="SignalP"/>
    </source>
</evidence>
<dbReference type="PROSITE" id="PS51450">
    <property type="entry name" value="LRR"/>
    <property type="match status" value="2"/>
</dbReference>
<evidence type="ECO:0000256" key="5">
    <source>
        <dbReference type="ARBA" id="ARBA00022692"/>
    </source>
</evidence>
<dbReference type="GO" id="GO:0034220">
    <property type="term" value="P:monoatomic ion transmembrane transport"/>
    <property type="evidence" value="ECO:0007669"/>
    <property type="project" value="UniProtKB-KW"/>
</dbReference>
<dbReference type="InterPro" id="IPR032675">
    <property type="entry name" value="LRR_dom_sf"/>
</dbReference>
<keyword evidence="10" id="KW-0472">Membrane</keyword>
<comment type="subcellular location">
    <subcellularLocation>
        <location evidence="1">Cell membrane</location>
        <topology evidence="1">Single-pass membrane protein</topology>
    </subcellularLocation>
</comment>
<keyword evidence="7" id="KW-0677">Repeat</keyword>
<evidence type="ECO:0000256" key="7">
    <source>
        <dbReference type="ARBA" id="ARBA00022737"/>
    </source>
</evidence>
<dbReference type="Proteomes" id="UP001162162">
    <property type="component" value="Unassembled WGS sequence"/>
</dbReference>
<keyword evidence="16" id="KW-1185">Reference proteome</keyword>
<dbReference type="EMBL" id="JAPWTK010000004">
    <property type="protein sequence ID" value="KAJ8961899.1"/>
    <property type="molecule type" value="Genomic_DNA"/>
</dbReference>
<evidence type="ECO:0000256" key="6">
    <source>
        <dbReference type="ARBA" id="ARBA00022729"/>
    </source>
</evidence>
<evidence type="ECO:0000256" key="9">
    <source>
        <dbReference type="ARBA" id="ARBA00023065"/>
    </source>
</evidence>
<dbReference type="Gene3D" id="3.80.10.10">
    <property type="entry name" value="Ribonuclease Inhibitor"/>
    <property type="match status" value="4"/>
</dbReference>
<feature type="chain" id="PRO_5043687162" evidence="14">
    <location>
        <begin position="19"/>
        <end position="805"/>
    </location>
</feature>
<organism evidence="15 16">
    <name type="scientific">Aromia moschata</name>
    <dbReference type="NCBI Taxonomy" id="1265417"/>
    <lineage>
        <taxon>Eukaryota</taxon>
        <taxon>Metazoa</taxon>
        <taxon>Ecdysozoa</taxon>
        <taxon>Arthropoda</taxon>
        <taxon>Hexapoda</taxon>
        <taxon>Insecta</taxon>
        <taxon>Pterygota</taxon>
        <taxon>Neoptera</taxon>
        <taxon>Endopterygota</taxon>
        <taxon>Coleoptera</taxon>
        <taxon>Polyphaga</taxon>
        <taxon>Cucujiformia</taxon>
        <taxon>Chrysomeloidea</taxon>
        <taxon>Cerambycidae</taxon>
        <taxon>Cerambycinae</taxon>
        <taxon>Callichromatini</taxon>
        <taxon>Aromia</taxon>
    </lineage>
</organism>
<dbReference type="PROSITE" id="PS51257">
    <property type="entry name" value="PROKAR_LIPOPROTEIN"/>
    <property type="match status" value="1"/>
</dbReference>
<comment type="caution">
    <text evidence="15">The sequence shown here is derived from an EMBL/GenBank/DDBJ whole genome shotgun (WGS) entry which is preliminary data.</text>
</comment>
<evidence type="ECO:0000256" key="10">
    <source>
        <dbReference type="ARBA" id="ARBA00023136"/>
    </source>
</evidence>
<keyword evidence="6 14" id="KW-0732">Signal</keyword>
<dbReference type="FunFam" id="3.80.10.10:FF:001164">
    <property type="entry name" value="GH01279p"/>
    <property type="match status" value="1"/>
</dbReference>
<dbReference type="InterPro" id="IPR051432">
    <property type="entry name" value="KCNMA1_auxiliary"/>
</dbReference>
<dbReference type="PANTHER" id="PTHR46473:SF10">
    <property type="entry name" value="LD45603P-RELATED"/>
    <property type="match status" value="1"/>
</dbReference>
<accession>A0AAV8ZC69</accession>
<evidence type="ECO:0000313" key="15">
    <source>
        <dbReference type="EMBL" id="KAJ8961899.1"/>
    </source>
</evidence>
<keyword evidence="8" id="KW-1133">Transmembrane helix</keyword>
<dbReference type="GO" id="GO:0005886">
    <property type="term" value="C:plasma membrane"/>
    <property type="evidence" value="ECO:0007669"/>
    <property type="project" value="UniProtKB-SubCell"/>
</dbReference>
<evidence type="ECO:0000256" key="13">
    <source>
        <dbReference type="SAM" id="MobiDB-lite"/>
    </source>
</evidence>
<evidence type="ECO:0000256" key="8">
    <source>
        <dbReference type="ARBA" id="ARBA00022989"/>
    </source>
</evidence>
<reference evidence="15" key="1">
    <citation type="journal article" date="2023" name="Insect Mol. Biol.">
        <title>Genome sequencing provides insights into the evolution of gene families encoding plant cell wall-degrading enzymes in longhorned beetles.</title>
        <authorList>
            <person name="Shin N.R."/>
            <person name="Okamura Y."/>
            <person name="Kirsch R."/>
            <person name="Pauchet Y."/>
        </authorList>
    </citation>
    <scope>NUCLEOTIDE SEQUENCE</scope>
    <source>
        <strain evidence="15">AMC_N1</strain>
    </source>
</reference>
<keyword evidence="4" id="KW-0433">Leucine-rich repeat</keyword>
<evidence type="ECO:0000256" key="2">
    <source>
        <dbReference type="ARBA" id="ARBA00022448"/>
    </source>
</evidence>
<evidence type="ECO:0000256" key="12">
    <source>
        <dbReference type="ARBA" id="ARBA00023303"/>
    </source>
</evidence>
<dbReference type="SMART" id="SM00369">
    <property type="entry name" value="LRR_TYP"/>
    <property type="match status" value="12"/>
</dbReference>
<name>A0AAV8ZC69_9CUCU</name>
<dbReference type="PANTHER" id="PTHR46473">
    <property type="entry name" value="GH08155P"/>
    <property type="match status" value="1"/>
</dbReference>
<feature type="region of interest" description="Disordered" evidence="13">
    <location>
        <begin position="699"/>
        <end position="771"/>
    </location>
</feature>
<feature type="signal peptide" evidence="14">
    <location>
        <begin position="1"/>
        <end position="18"/>
    </location>
</feature>
<evidence type="ECO:0000256" key="3">
    <source>
        <dbReference type="ARBA" id="ARBA00022475"/>
    </source>
</evidence>
<keyword evidence="12" id="KW-0407">Ion channel</keyword>
<dbReference type="Pfam" id="PF13855">
    <property type="entry name" value="LRR_8"/>
    <property type="match status" value="2"/>
</dbReference>
<dbReference type="PRINTS" id="PR00019">
    <property type="entry name" value="LEURICHRPT"/>
</dbReference>
<gene>
    <name evidence="15" type="ORF">NQ318_021517</name>
</gene>
<proteinExistence type="predicted"/>
<keyword evidence="11" id="KW-1015">Disulfide bond</keyword>
<evidence type="ECO:0000256" key="4">
    <source>
        <dbReference type="ARBA" id="ARBA00022614"/>
    </source>
</evidence>
<evidence type="ECO:0000256" key="11">
    <source>
        <dbReference type="ARBA" id="ARBA00023157"/>
    </source>
</evidence>
<dbReference type="AlphaFoldDB" id="A0AAV8ZC69"/>
<keyword evidence="3" id="KW-1003">Cell membrane</keyword>
<keyword evidence="5" id="KW-0812">Transmembrane</keyword>
<keyword evidence="9" id="KW-0406">Ion transport</keyword>
<dbReference type="InterPro" id="IPR001611">
    <property type="entry name" value="Leu-rich_rpt"/>
</dbReference>
<keyword evidence="2" id="KW-0813">Transport</keyword>
<dbReference type="InterPro" id="IPR003591">
    <property type="entry name" value="Leu-rich_rpt_typical-subtyp"/>
</dbReference>
<evidence type="ECO:0000256" key="1">
    <source>
        <dbReference type="ARBA" id="ARBA00004162"/>
    </source>
</evidence>
<protein>
    <submittedName>
        <fullName evidence="15">Uncharacterized protein</fullName>
    </submittedName>
</protein>
<feature type="compositionally biased region" description="Basic and acidic residues" evidence="13">
    <location>
        <begin position="708"/>
        <end position="718"/>
    </location>
</feature>